<dbReference type="OrthoDB" id="2107651at2759"/>
<protein>
    <submittedName>
        <fullName evidence="2">Uncharacterized protein</fullName>
    </submittedName>
</protein>
<dbReference type="InterPro" id="IPR000048">
    <property type="entry name" value="IQ_motif_EF-hand-BS"/>
</dbReference>
<dbReference type="AlphaFoldDB" id="A0A507FRT7"/>
<dbReference type="Gene3D" id="1.20.5.190">
    <property type="match status" value="1"/>
</dbReference>
<organism evidence="2 3">
    <name type="scientific">Chytriomyces confervae</name>
    <dbReference type="NCBI Taxonomy" id="246404"/>
    <lineage>
        <taxon>Eukaryota</taxon>
        <taxon>Fungi</taxon>
        <taxon>Fungi incertae sedis</taxon>
        <taxon>Chytridiomycota</taxon>
        <taxon>Chytridiomycota incertae sedis</taxon>
        <taxon>Chytridiomycetes</taxon>
        <taxon>Chytridiales</taxon>
        <taxon>Chytriomycetaceae</taxon>
        <taxon>Chytriomyces</taxon>
    </lineage>
</organism>
<dbReference type="EMBL" id="QEAP01000007">
    <property type="protein sequence ID" value="TPX78195.1"/>
    <property type="molecule type" value="Genomic_DNA"/>
</dbReference>
<gene>
    <name evidence="2" type="ORF">CcCBS67573_g00527</name>
</gene>
<name>A0A507FRT7_9FUNG</name>
<accession>A0A507FRT7</accession>
<dbReference type="GO" id="GO:0005929">
    <property type="term" value="C:cilium"/>
    <property type="evidence" value="ECO:0007669"/>
    <property type="project" value="TreeGrafter"/>
</dbReference>
<dbReference type="PANTHER" id="PTHR15673:SF2">
    <property type="entry name" value="IQ CALMODULIN-BINDING MOTIF-CONTAINING PROTEIN 1"/>
    <property type="match status" value="1"/>
</dbReference>
<proteinExistence type="predicted"/>
<dbReference type="InterPro" id="IPR027417">
    <property type="entry name" value="P-loop_NTPase"/>
</dbReference>
<dbReference type="PROSITE" id="PS50096">
    <property type="entry name" value="IQ"/>
    <property type="match status" value="3"/>
</dbReference>
<dbReference type="InterPro" id="IPR028765">
    <property type="entry name" value="IQCB1"/>
</dbReference>
<feature type="coiled-coil region" evidence="1">
    <location>
        <begin position="48"/>
        <end position="75"/>
    </location>
</feature>
<sequence>MYFSQATLIQSIFRGYRVRRRLQQLSEAATRIQAYVRGHLARMRCRRLRSTQKQLARHENRLTRIQTRVSKRERELCLLKNTHSDKTAHVTNAWRNNAATEIQRVFKGYRVRTRFLAYLTSSKTKKSEKRRVMFDDEDESNLDANGFIAAAEFVATSEESDIALAREQVIDRLCKDRSVGPAAREKESAATLMASLSNAKRLLDHYYDAVFEEDFSDKALKYAPQDVSLGCRTLRIRTAAYIEALQACGDSLEEPSDQIFSKTLSPPHRKAMARRQHLTSIKDGKMRWWEFNLEGYSAFNEIMDLTEEDIDASERVY</sequence>
<keyword evidence="1" id="KW-0175">Coiled coil</keyword>
<dbReference type="Pfam" id="PF00612">
    <property type="entry name" value="IQ"/>
    <property type="match status" value="3"/>
</dbReference>
<reference evidence="2 3" key="1">
    <citation type="journal article" date="2019" name="Sci. Rep.">
        <title>Comparative genomics of chytrid fungi reveal insights into the obligate biotrophic and pathogenic lifestyle of Synchytrium endobioticum.</title>
        <authorList>
            <person name="van de Vossenberg B.T.L.H."/>
            <person name="Warris S."/>
            <person name="Nguyen H.D.T."/>
            <person name="van Gent-Pelzer M.P.E."/>
            <person name="Joly D.L."/>
            <person name="van de Geest H.C."/>
            <person name="Bonants P.J.M."/>
            <person name="Smith D.S."/>
            <person name="Levesque C.A."/>
            <person name="van der Lee T.A.J."/>
        </authorList>
    </citation>
    <scope>NUCLEOTIDE SEQUENCE [LARGE SCALE GENOMIC DNA]</scope>
    <source>
        <strain evidence="2 3">CBS 675.73</strain>
    </source>
</reference>
<dbReference type="GO" id="GO:0005516">
    <property type="term" value="F:calmodulin binding"/>
    <property type="evidence" value="ECO:0007669"/>
    <property type="project" value="InterPro"/>
</dbReference>
<evidence type="ECO:0000313" key="2">
    <source>
        <dbReference type="EMBL" id="TPX78195.1"/>
    </source>
</evidence>
<evidence type="ECO:0000313" key="3">
    <source>
        <dbReference type="Proteomes" id="UP000320333"/>
    </source>
</evidence>
<keyword evidence="3" id="KW-1185">Reference proteome</keyword>
<comment type="caution">
    <text evidence="2">The sequence shown here is derived from an EMBL/GenBank/DDBJ whole genome shotgun (WGS) entry which is preliminary data.</text>
</comment>
<dbReference type="STRING" id="246404.A0A507FRT7"/>
<dbReference type="GO" id="GO:0060271">
    <property type="term" value="P:cilium assembly"/>
    <property type="evidence" value="ECO:0007669"/>
    <property type="project" value="InterPro"/>
</dbReference>
<evidence type="ECO:0000256" key="1">
    <source>
        <dbReference type="SAM" id="Coils"/>
    </source>
</evidence>
<dbReference type="SMART" id="SM00015">
    <property type="entry name" value="IQ"/>
    <property type="match status" value="3"/>
</dbReference>
<dbReference type="PANTHER" id="PTHR15673">
    <property type="entry name" value="IQ CALMODULIN-BINDING MOTIF CONTAINING PROTEIN 1"/>
    <property type="match status" value="1"/>
</dbReference>
<dbReference type="CDD" id="cd23767">
    <property type="entry name" value="IQCD"/>
    <property type="match status" value="1"/>
</dbReference>
<dbReference type="SUPFAM" id="SSF52540">
    <property type="entry name" value="P-loop containing nucleoside triphosphate hydrolases"/>
    <property type="match status" value="1"/>
</dbReference>
<dbReference type="Proteomes" id="UP000320333">
    <property type="component" value="Unassembled WGS sequence"/>
</dbReference>